<dbReference type="KEGG" id="tgb:HG536_0D01570"/>
<dbReference type="EMBL" id="CP059249">
    <property type="protein sequence ID" value="QLL32635.1"/>
    <property type="molecule type" value="Genomic_DNA"/>
</dbReference>
<dbReference type="InterPro" id="IPR017937">
    <property type="entry name" value="Thioredoxin_CS"/>
</dbReference>
<reference evidence="3 4" key="1">
    <citation type="submission" date="2020-06" db="EMBL/GenBank/DDBJ databases">
        <title>The yeast mating-type switching endonuclease HO is a domesticated member of an unorthodox homing genetic element family.</title>
        <authorList>
            <person name="Coughlan A.Y."/>
            <person name="Lombardi L."/>
            <person name="Braun-Galleani S."/>
            <person name="Martos A.R."/>
            <person name="Galeote V."/>
            <person name="Bigey F."/>
            <person name="Dequin S."/>
            <person name="Byrne K.P."/>
            <person name="Wolfe K.H."/>
        </authorList>
    </citation>
    <scope>NUCLEOTIDE SEQUENCE [LARGE SCALE GENOMIC DNA]</scope>
    <source>
        <strain evidence="3 4">CBS764</strain>
    </source>
</reference>
<dbReference type="GO" id="GO:0015035">
    <property type="term" value="F:protein-disulfide reductase activity"/>
    <property type="evidence" value="ECO:0007669"/>
    <property type="project" value="TreeGrafter"/>
</dbReference>
<dbReference type="SUPFAM" id="SSF52833">
    <property type="entry name" value="Thioredoxin-like"/>
    <property type="match status" value="1"/>
</dbReference>
<name>A0A7G3ZGJ9_9SACH</name>
<dbReference type="OrthoDB" id="10264505at2759"/>
<gene>
    <name evidence="3" type="ORF">HG536_0D01570</name>
</gene>
<dbReference type="PANTHER" id="PTHR45815:SF3">
    <property type="entry name" value="PROTEIN DISULFIDE-ISOMERASE A6"/>
    <property type="match status" value="1"/>
</dbReference>
<dbReference type="PROSITE" id="PS51352">
    <property type="entry name" value="THIOREDOXIN_2"/>
    <property type="match status" value="1"/>
</dbReference>
<dbReference type="GO" id="GO:0034976">
    <property type="term" value="P:response to endoplasmic reticulum stress"/>
    <property type="evidence" value="ECO:0007669"/>
    <property type="project" value="TreeGrafter"/>
</dbReference>
<sequence>MRLLEWLVWSWFGLQATVLAQNLYDSDPHIIELTPKSFDKVVHGTNYTTLVEFYAPWCGYCQQLKGIMKKAGKVLDGVAQVASVNCDVAKNKKLCGQYKVQGFPTLMVFRPPKVDVSKPVSERLQLRNHASEVYQGVRKLSPMVDFVLSRIKNYVRRINGTGKLCSILEGQGRKSLVLFSKRDKVSPIYRAVALDWLGVFDCFTIPNSKLSGLAEDNQLATTNPQISQFLQETIPLQMTSEESMLVAFDTANDQYQVIQCDSFTKPQISRALSAAFNVTPMEGPLSKREQYLHALRTGSKKSQPAKKIHDEL</sequence>
<organism evidence="3 4">
    <name type="scientific">Torulaspora globosa</name>
    <dbReference type="NCBI Taxonomy" id="48254"/>
    <lineage>
        <taxon>Eukaryota</taxon>
        <taxon>Fungi</taxon>
        <taxon>Dikarya</taxon>
        <taxon>Ascomycota</taxon>
        <taxon>Saccharomycotina</taxon>
        <taxon>Saccharomycetes</taxon>
        <taxon>Saccharomycetales</taxon>
        <taxon>Saccharomycetaceae</taxon>
        <taxon>Torulaspora</taxon>
    </lineage>
</organism>
<dbReference type="PROSITE" id="PS00194">
    <property type="entry name" value="THIOREDOXIN_1"/>
    <property type="match status" value="1"/>
</dbReference>
<dbReference type="InterPro" id="IPR013766">
    <property type="entry name" value="Thioredoxin_domain"/>
</dbReference>
<dbReference type="GO" id="GO:0005788">
    <property type="term" value="C:endoplasmic reticulum lumen"/>
    <property type="evidence" value="ECO:0007669"/>
    <property type="project" value="TreeGrafter"/>
</dbReference>
<evidence type="ECO:0000256" key="1">
    <source>
        <dbReference type="SAM" id="SignalP"/>
    </source>
</evidence>
<feature type="chain" id="PRO_5028869563" description="Thioredoxin domain-containing protein" evidence="1">
    <location>
        <begin position="21"/>
        <end position="312"/>
    </location>
</feature>
<feature type="domain" description="Thioredoxin" evidence="2">
    <location>
        <begin position="12"/>
        <end position="149"/>
    </location>
</feature>
<dbReference type="PRINTS" id="PR00421">
    <property type="entry name" value="THIOREDOXIN"/>
</dbReference>
<keyword evidence="4" id="KW-1185">Reference proteome</keyword>
<protein>
    <recommendedName>
        <fullName evidence="2">Thioredoxin domain-containing protein</fullName>
    </recommendedName>
</protein>
<dbReference type="Gene3D" id="3.40.30.10">
    <property type="entry name" value="Glutaredoxin"/>
    <property type="match status" value="2"/>
</dbReference>
<dbReference type="RefSeq" id="XP_037139309.1">
    <property type="nucleotide sequence ID" value="XM_037283413.1"/>
</dbReference>
<dbReference type="CDD" id="cd03002">
    <property type="entry name" value="PDI_a_MPD1_like"/>
    <property type="match status" value="1"/>
</dbReference>
<feature type="signal peptide" evidence="1">
    <location>
        <begin position="1"/>
        <end position="20"/>
    </location>
</feature>
<dbReference type="InterPro" id="IPR036249">
    <property type="entry name" value="Thioredoxin-like_sf"/>
</dbReference>
<proteinExistence type="predicted"/>
<dbReference type="AlphaFoldDB" id="A0A7G3ZGJ9"/>
<evidence type="ECO:0000259" key="2">
    <source>
        <dbReference type="PROSITE" id="PS51352"/>
    </source>
</evidence>
<evidence type="ECO:0000313" key="3">
    <source>
        <dbReference type="EMBL" id="QLL32635.1"/>
    </source>
</evidence>
<dbReference type="GeneID" id="59325802"/>
<dbReference type="Pfam" id="PF00085">
    <property type="entry name" value="Thioredoxin"/>
    <property type="match status" value="1"/>
</dbReference>
<dbReference type="PANTHER" id="PTHR45815">
    <property type="entry name" value="PROTEIN DISULFIDE-ISOMERASE A6"/>
    <property type="match status" value="1"/>
</dbReference>
<dbReference type="Proteomes" id="UP000515788">
    <property type="component" value="Chromosome 4"/>
</dbReference>
<accession>A0A7G3ZGJ9</accession>
<evidence type="ECO:0000313" key="4">
    <source>
        <dbReference type="Proteomes" id="UP000515788"/>
    </source>
</evidence>
<keyword evidence="1" id="KW-0732">Signal</keyword>